<feature type="region of interest" description="Disordered" evidence="1">
    <location>
        <begin position="1"/>
        <end position="132"/>
    </location>
</feature>
<evidence type="ECO:0000313" key="2">
    <source>
        <dbReference type="EMBL" id="KAJ1192889.1"/>
    </source>
</evidence>
<protein>
    <submittedName>
        <fullName evidence="2">Uncharacterized protein</fullName>
    </submittedName>
</protein>
<evidence type="ECO:0000313" key="3">
    <source>
        <dbReference type="Proteomes" id="UP001066276"/>
    </source>
</evidence>
<dbReference type="Proteomes" id="UP001066276">
    <property type="component" value="Chromosome 2_2"/>
</dbReference>
<dbReference type="AlphaFoldDB" id="A0AAV7UV04"/>
<comment type="caution">
    <text evidence="2">The sequence shown here is derived from an EMBL/GenBank/DDBJ whole genome shotgun (WGS) entry which is preliminary data.</text>
</comment>
<accession>A0AAV7UV04</accession>
<reference evidence="2" key="1">
    <citation type="journal article" date="2022" name="bioRxiv">
        <title>Sequencing and chromosome-scale assembly of the giantPleurodeles waltlgenome.</title>
        <authorList>
            <person name="Brown T."/>
            <person name="Elewa A."/>
            <person name="Iarovenko S."/>
            <person name="Subramanian E."/>
            <person name="Araus A.J."/>
            <person name="Petzold A."/>
            <person name="Susuki M."/>
            <person name="Suzuki K.-i.T."/>
            <person name="Hayashi T."/>
            <person name="Toyoda A."/>
            <person name="Oliveira C."/>
            <person name="Osipova E."/>
            <person name="Leigh N.D."/>
            <person name="Simon A."/>
            <person name="Yun M.H."/>
        </authorList>
    </citation>
    <scope>NUCLEOTIDE SEQUENCE</scope>
    <source>
        <strain evidence="2">20211129_DDA</strain>
        <tissue evidence="2">Liver</tissue>
    </source>
</reference>
<proteinExistence type="predicted"/>
<gene>
    <name evidence="2" type="ORF">NDU88_002195</name>
</gene>
<evidence type="ECO:0000256" key="1">
    <source>
        <dbReference type="SAM" id="MobiDB-lite"/>
    </source>
</evidence>
<dbReference type="EMBL" id="JANPWB010000004">
    <property type="protein sequence ID" value="KAJ1192889.1"/>
    <property type="molecule type" value="Genomic_DNA"/>
</dbReference>
<feature type="compositionally biased region" description="Polar residues" evidence="1">
    <location>
        <begin position="78"/>
        <end position="87"/>
    </location>
</feature>
<keyword evidence="3" id="KW-1185">Reference proteome</keyword>
<sequence>MQRCAAARAANNPVKGKPAAQSTWPAGPALSTVPRSSSRVAGAPTARLQDPPAPLRPRRGTASPGGPHQAGVRRRASPRSSQATQQVCACRSLEPGGPRIHVGPARFHSARSGEPAPSSTATRGPTAARHLN</sequence>
<name>A0AAV7UV04_PLEWA</name>
<organism evidence="2 3">
    <name type="scientific">Pleurodeles waltl</name>
    <name type="common">Iberian ribbed newt</name>
    <dbReference type="NCBI Taxonomy" id="8319"/>
    <lineage>
        <taxon>Eukaryota</taxon>
        <taxon>Metazoa</taxon>
        <taxon>Chordata</taxon>
        <taxon>Craniata</taxon>
        <taxon>Vertebrata</taxon>
        <taxon>Euteleostomi</taxon>
        <taxon>Amphibia</taxon>
        <taxon>Batrachia</taxon>
        <taxon>Caudata</taxon>
        <taxon>Salamandroidea</taxon>
        <taxon>Salamandridae</taxon>
        <taxon>Pleurodelinae</taxon>
        <taxon>Pleurodeles</taxon>
    </lineage>
</organism>